<protein>
    <submittedName>
        <fullName evidence="1">Uncharacterized protein</fullName>
    </submittedName>
</protein>
<sequence length="83" mass="8790">MALHALRLVEDERGGAAVAKVILCKPFLRTNPSCYRQAFIQAAAARARVLAALAGGLGAAAPEALKQRIMRVVAHHLSLFLAS</sequence>
<dbReference type="AlphaFoldDB" id="A0A0D2KAM8"/>
<dbReference type="Proteomes" id="UP000054498">
    <property type="component" value="Unassembled WGS sequence"/>
</dbReference>
<name>A0A0D2KAM8_9CHLO</name>
<dbReference type="RefSeq" id="XP_013892078.1">
    <property type="nucleotide sequence ID" value="XM_014036624.1"/>
</dbReference>
<proteinExistence type="predicted"/>
<evidence type="ECO:0000313" key="2">
    <source>
        <dbReference type="Proteomes" id="UP000054498"/>
    </source>
</evidence>
<organism evidence="1 2">
    <name type="scientific">Monoraphidium neglectum</name>
    <dbReference type="NCBI Taxonomy" id="145388"/>
    <lineage>
        <taxon>Eukaryota</taxon>
        <taxon>Viridiplantae</taxon>
        <taxon>Chlorophyta</taxon>
        <taxon>core chlorophytes</taxon>
        <taxon>Chlorophyceae</taxon>
        <taxon>CS clade</taxon>
        <taxon>Sphaeropleales</taxon>
        <taxon>Selenastraceae</taxon>
        <taxon>Monoraphidium</taxon>
    </lineage>
</organism>
<reference evidence="1 2" key="1">
    <citation type="journal article" date="2013" name="BMC Genomics">
        <title>Reconstruction of the lipid metabolism for the microalga Monoraphidium neglectum from its genome sequence reveals characteristics suitable for biofuel production.</title>
        <authorList>
            <person name="Bogen C."/>
            <person name="Al-Dilaimi A."/>
            <person name="Albersmeier A."/>
            <person name="Wichmann J."/>
            <person name="Grundmann M."/>
            <person name="Rupp O."/>
            <person name="Lauersen K.J."/>
            <person name="Blifernez-Klassen O."/>
            <person name="Kalinowski J."/>
            <person name="Goesmann A."/>
            <person name="Mussgnug J.H."/>
            <person name="Kruse O."/>
        </authorList>
    </citation>
    <scope>NUCLEOTIDE SEQUENCE [LARGE SCALE GENOMIC DNA]</scope>
    <source>
        <strain evidence="1 2">SAG 48.87</strain>
    </source>
</reference>
<dbReference type="EMBL" id="KK105083">
    <property type="protein sequence ID" value="KIY93058.1"/>
    <property type="molecule type" value="Genomic_DNA"/>
</dbReference>
<dbReference type="GeneID" id="25732514"/>
<keyword evidence="2" id="KW-1185">Reference proteome</keyword>
<evidence type="ECO:0000313" key="1">
    <source>
        <dbReference type="EMBL" id="KIY93058.1"/>
    </source>
</evidence>
<dbReference type="KEGG" id="mng:MNEG_14906"/>
<accession>A0A0D2KAM8</accession>
<gene>
    <name evidence="1" type="ORF">MNEG_14906</name>
</gene>